<dbReference type="PANTHER" id="PTHR10252">
    <property type="entry name" value="HISTONE-LIKE TRANSCRIPTION FACTOR CCAAT-RELATED"/>
    <property type="match status" value="1"/>
</dbReference>
<organism evidence="10 11">
    <name type="scientific">Rhodotorula toruloides</name>
    <name type="common">Yeast</name>
    <name type="synonym">Rhodosporidium toruloides</name>
    <dbReference type="NCBI Taxonomy" id="5286"/>
    <lineage>
        <taxon>Eukaryota</taxon>
        <taxon>Fungi</taxon>
        <taxon>Dikarya</taxon>
        <taxon>Basidiomycota</taxon>
        <taxon>Pucciniomycotina</taxon>
        <taxon>Microbotryomycetes</taxon>
        <taxon>Sporidiobolales</taxon>
        <taxon>Sporidiobolaceae</taxon>
        <taxon>Rhodotorula</taxon>
    </lineage>
</organism>
<feature type="compositionally biased region" description="Low complexity" evidence="8">
    <location>
        <begin position="147"/>
        <end position="169"/>
    </location>
</feature>
<evidence type="ECO:0000256" key="7">
    <source>
        <dbReference type="ARBA" id="ARBA00038129"/>
    </source>
</evidence>
<sequence length="307" mass="33491">MDQDQPQQPAKPKAPRATTSTKNRANSPEPYRSHSTEISIEDLFWQHAMNVAEHHEDDFKHQALPLARIKKVAKMDPEVQNTMISSEVTILFEKACQIFIQELTARAHLVSMSAKRRTISRADVAQAVSRSDMFDFLIDIVPRTERPTASTSHTPATPASTASGSGTRSRPSRTRRASQRESPRRRREDDRQEGENGDAGLQGGQQGGNVGGMDMSAAAAAGVGGYYLPGMGDPTNPFPPAPLGWPAGAFDYPGAQGPIDPSLPAFFPPGPVDPSTGLLQPPPHPQHVPHPHLDPQLQQQHQQQHQQ</sequence>
<dbReference type="Pfam" id="PF00125">
    <property type="entry name" value="Histone"/>
    <property type="match status" value="1"/>
</dbReference>
<keyword evidence="6" id="KW-0539">Nucleus</keyword>
<feature type="region of interest" description="Disordered" evidence="8">
    <location>
        <begin position="252"/>
        <end position="307"/>
    </location>
</feature>
<reference evidence="10 11" key="1">
    <citation type="submission" date="2015-07" db="EMBL/GenBank/DDBJ databases">
        <authorList>
            <person name="Cajimat M.N.B."/>
            <person name="Milazzo M.L."/>
            <person name="Fulhorst C.F."/>
        </authorList>
    </citation>
    <scope>NUCLEOTIDE SEQUENCE [LARGE SCALE GENOMIC DNA]</scope>
    <source>
        <strain evidence="10">Single colony</strain>
    </source>
</reference>
<dbReference type="EMBL" id="CWKI01000015">
    <property type="protein sequence ID" value="CTR10870.1"/>
    <property type="molecule type" value="Genomic_DNA"/>
</dbReference>
<proteinExistence type="inferred from homology"/>
<name>A0A0K3CQY2_RHOTO</name>
<feature type="domain" description="Core Histone H2A/H2B/H3" evidence="9">
    <location>
        <begin position="53"/>
        <end position="128"/>
    </location>
</feature>
<dbReference type="Proteomes" id="UP000199069">
    <property type="component" value="Unassembled WGS sequence"/>
</dbReference>
<feature type="region of interest" description="Disordered" evidence="8">
    <location>
        <begin position="145"/>
        <end position="213"/>
    </location>
</feature>
<evidence type="ECO:0000256" key="4">
    <source>
        <dbReference type="ARBA" id="ARBA00023159"/>
    </source>
</evidence>
<dbReference type="PANTHER" id="PTHR10252:SF8">
    <property type="entry name" value="NUCLEAR TRANSCRIPTION FACTOR Y SUBUNIT GAMMA"/>
    <property type="match status" value="1"/>
</dbReference>
<evidence type="ECO:0000256" key="1">
    <source>
        <dbReference type="ARBA" id="ARBA00004123"/>
    </source>
</evidence>
<comment type="subcellular location">
    <subcellularLocation>
        <location evidence="1">Nucleus</location>
    </subcellularLocation>
</comment>
<evidence type="ECO:0000256" key="6">
    <source>
        <dbReference type="ARBA" id="ARBA00023242"/>
    </source>
</evidence>
<gene>
    <name evidence="10" type="primary">FGENESH: predicted gene_15.12</name>
    <name evidence="10" type="ORF">BN2166_0067310</name>
</gene>
<dbReference type="SUPFAM" id="SSF47113">
    <property type="entry name" value="Histone-fold"/>
    <property type="match status" value="1"/>
</dbReference>
<protein>
    <submittedName>
        <fullName evidence="10">BY PROTMAP: gi|472581772|gb|EMS19487.1| nuclear transcription factor Y, gamma [Rhodosporidium toruloides NP11] gi|647402508|emb|CDR48741.1| RHTO0S20e00364g1_1 [Rhodosporidium toruloides]</fullName>
    </submittedName>
</protein>
<keyword evidence="2" id="KW-0805">Transcription regulation</keyword>
<keyword evidence="3" id="KW-0238">DNA-binding</keyword>
<dbReference type="STRING" id="5286.A0A0K3CQY2"/>
<dbReference type="InterPro" id="IPR050568">
    <property type="entry name" value="Transcr_DNA_Rep_Reg"/>
</dbReference>
<dbReference type="GO" id="GO:0001228">
    <property type="term" value="F:DNA-binding transcription activator activity, RNA polymerase II-specific"/>
    <property type="evidence" value="ECO:0007669"/>
    <property type="project" value="TreeGrafter"/>
</dbReference>
<comment type="similarity">
    <text evidence="7">Belongs to the NFYC/HAP5 subunit family.</text>
</comment>
<evidence type="ECO:0000313" key="10">
    <source>
        <dbReference type="EMBL" id="CTR10870.1"/>
    </source>
</evidence>
<feature type="compositionally biased region" description="Basic and acidic residues" evidence="8">
    <location>
        <begin position="178"/>
        <end position="194"/>
    </location>
</feature>
<dbReference type="GO" id="GO:0000978">
    <property type="term" value="F:RNA polymerase II cis-regulatory region sequence-specific DNA binding"/>
    <property type="evidence" value="ECO:0007669"/>
    <property type="project" value="TreeGrafter"/>
</dbReference>
<evidence type="ECO:0000256" key="2">
    <source>
        <dbReference type="ARBA" id="ARBA00023015"/>
    </source>
</evidence>
<keyword evidence="5" id="KW-0804">Transcription</keyword>
<dbReference type="GO" id="GO:0046982">
    <property type="term" value="F:protein heterodimerization activity"/>
    <property type="evidence" value="ECO:0007669"/>
    <property type="project" value="InterPro"/>
</dbReference>
<dbReference type="CDD" id="cd22908">
    <property type="entry name" value="HFD_NFYC-like"/>
    <property type="match status" value="1"/>
</dbReference>
<keyword evidence="11" id="KW-1185">Reference proteome</keyword>
<evidence type="ECO:0000313" key="11">
    <source>
        <dbReference type="Proteomes" id="UP000199069"/>
    </source>
</evidence>
<evidence type="ECO:0000259" key="9">
    <source>
        <dbReference type="Pfam" id="PF00125"/>
    </source>
</evidence>
<feature type="compositionally biased region" description="Gly residues" evidence="8">
    <location>
        <begin position="200"/>
        <end position="211"/>
    </location>
</feature>
<evidence type="ECO:0000256" key="8">
    <source>
        <dbReference type="SAM" id="MobiDB-lite"/>
    </source>
</evidence>
<feature type="region of interest" description="Disordered" evidence="8">
    <location>
        <begin position="1"/>
        <end position="33"/>
    </location>
</feature>
<feature type="compositionally biased region" description="Low complexity" evidence="8">
    <location>
        <begin position="294"/>
        <end position="307"/>
    </location>
</feature>
<feature type="compositionally biased region" description="Polar residues" evidence="8">
    <location>
        <begin position="17"/>
        <end position="26"/>
    </location>
</feature>
<dbReference type="FunFam" id="1.10.20.10:FF:000062">
    <property type="entry name" value="Nuclear transcription factor Y subunit C"/>
    <property type="match status" value="1"/>
</dbReference>
<dbReference type="Gene3D" id="1.10.20.10">
    <property type="entry name" value="Histone, subunit A"/>
    <property type="match status" value="1"/>
</dbReference>
<accession>A0A0K3CQY2</accession>
<evidence type="ECO:0000256" key="5">
    <source>
        <dbReference type="ARBA" id="ARBA00023163"/>
    </source>
</evidence>
<dbReference type="InterPro" id="IPR009072">
    <property type="entry name" value="Histone-fold"/>
</dbReference>
<evidence type="ECO:0000256" key="3">
    <source>
        <dbReference type="ARBA" id="ARBA00023125"/>
    </source>
</evidence>
<feature type="compositionally biased region" description="Low complexity" evidence="8">
    <location>
        <begin position="1"/>
        <end position="11"/>
    </location>
</feature>
<dbReference type="GO" id="GO:0016602">
    <property type="term" value="C:CCAAT-binding factor complex"/>
    <property type="evidence" value="ECO:0007669"/>
    <property type="project" value="TreeGrafter"/>
</dbReference>
<keyword evidence="4" id="KW-0010">Activator</keyword>
<dbReference type="AlphaFoldDB" id="A0A0K3CQY2"/>
<dbReference type="InterPro" id="IPR007125">
    <property type="entry name" value="H2A/H2B/H3"/>
</dbReference>